<evidence type="ECO:0000256" key="1">
    <source>
        <dbReference type="SAM" id="MobiDB-lite"/>
    </source>
</evidence>
<gene>
    <name evidence="2" type="ORF">C1S70_28730</name>
</gene>
<protein>
    <submittedName>
        <fullName evidence="2">Uncharacterized protein</fullName>
    </submittedName>
</protein>
<name>A0A2K1FSH0_9PROT</name>
<organism evidence="2 3">
    <name type="scientific">Azospirillum argentinense</name>
    <dbReference type="NCBI Taxonomy" id="2970906"/>
    <lineage>
        <taxon>Bacteria</taxon>
        <taxon>Pseudomonadati</taxon>
        <taxon>Pseudomonadota</taxon>
        <taxon>Alphaproteobacteria</taxon>
        <taxon>Rhodospirillales</taxon>
        <taxon>Azospirillaceae</taxon>
        <taxon>Azospirillum</taxon>
    </lineage>
</organism>
<evidence type="ECO:0000313" key="2">
    <source>
        <dbReference type="EMBL" id="PNQ95477.1"/>
    </source>
</evidence>
<accession>A0A2K1FSH0</accession>
<comment type="caution">
    <text evidence="2">The sequence shown here is derived from an EMBL/GenBank/DDBJ whole genome shotgun (WGS) entry which is preliminary data.</text>
</comment>
<proteinExistence type="predicted"/>
<dbReference type="Proteomes" id="UP000236268">
    <property type="component" value="Unassembled WGS sequence"/>
</dbReference>
<feature type="region of interest" description="Disordered" evidence="1">
    <location>
        <begin position="1"/>
        <end position="28"/>
    </location>
</feature>
<dbReference type="AlphaFoldDB" id="A0A2K1FSH0"/>
<dbReference type="EMBL" id="POWG01000048">
    <property type="protein sequence ID" value="PNQ95477.1"/>
    <property type="molecule type" value="Genomic_DNA"/>
</dbReference>
<reference evidence="2 3" key="1">
    <citation type="submission" date="2018-01" db="EMBL/GenBank/DDBJ databases">
        <title>Whole genome sequence of Azospirillum brasilense REC3 isolated from strawberry roots.</title>
        <authorList>
            <person name="Fontana C.A."/>
            <person name="Salazar S.M."/>
            <person name="Bassi D."/>
            <person name="Puglisi E."/>
            <person name="Lovaisa N.C."/>
            <person name="Toffoli L.M."/>
            <person name="Pedraza R."/>
            <person name="Cocconcelli P.S."/>
        </authorList>
    </citation>
    <scope>NUCLEOTIDE SEQUENCE [LARGE SCALE GENOMIC DNA]</scope>
    <source>
        <strain evidence="2 3">REC3</strain>
        <plasmid evidence="2">p28unnamed</plasmid>
    </source>
</reference>
<keyword evidence="2" id="KW-0614">Plasmid</keyword>
<geneLocation type="plasmid" evidence="2">
    <name>p28unnamed</name>
</geneLocation>
<sequence length="106" mass="11503">MLPAAAERSGRCRGYPPPDRGLDTGEPEHWLKVSPVPAARPAHRRASPAVGPAVIRACRHFPVFPVLGFGNATHRWFHVVFVVVFFVVSERSVAPLSDTAPSNISP</sequence>
<evidence type="ECO:0000313" key="3">
    <source>
        <dbReference type="Proteomes" id="UP000236268"/>
    </source>
</evidence>